<dbReference type="EMBL" id="JARJCM010000076">
    <property type="protein sequence ID" value="KAJ7032083.1"/>
    <property type="molecule type" value="Genomic_DNA"/>
</dbReference>
<feature type="compositionally biased region" description="Pro residues" evidence="1">
    <location>
        <begin position="93"/>
        <end position="102"/>
    </location>
</feature>
<dbReference type="SMART" id="SM00739">
    <property type="entry name" value="KOW"/>
    <property type="match status" value="3"/>
</dbReference>
<feature type="compositionally biased region" description="Polar residues" evidence="1">
    <location>
        <begin position="178"/>
        <end position="188"/>
    </location>
</feature>
<keyword evidence="4" id="KW-1185">Reference proteome</keyword>
<evidence type="ECO:0000313" key="4">
    <source>
        <dbReference type="Proteomes" id="UP001218188"/>
    </source>
</evidence>
<feature type="compositionally biased region" description="Basic and acidic residues" evidence="1">
    <location>
        <begin position="31"/>
        <end position="41"/>
    </location>
</feature>
<gene>
    <name evidence="3" type="ORF">C8F04DRAFT_1262243</name>
</gene>
<dbReference type="Proteomes" id="UP001218188">
    <property type="component" value="Unassembled WGS sequence"/>
</dbReference>
<dbReference type="InterPro" id="IPR005824">
    <property type="entry name" value="KOW"/>
</dbReference>
<proteinExistence type="predicted"/>
<feature type="domain" description="KOW" evidence="2">
    <location>
        <begin position="536"/>
        <end position="563"/>
    </location>
</feature>
<feature type="compositionally biased region" description="Acidic residues" evidence="1">
    <location>
        <begin position="250"/>
        <end position="270"/>
    </location>
</feature>
<name>A0AAD6SQJ0_9AGAR</name>
<feature type="region of interest" description="Disordered" evidence="1">
    <location>
        <begin position="67"/>
        <end position="299"/>
    </location>
</feature>
<comment type="caution">
    <text evidence="3">The sequence shown here is derived from an EMBL/GenBank/DDBJ whole genome shotgun (WGS) entry which is preliminary data.</text>
</comment>
<feature type="compositionally biased region" description="Basic and acidic residues" evidence="1">
    <location>
        <begin position="271"/>
        <end position="283"/>
    </location>
</feature>
<sequence length="1022" mass="113820">MSPNPFIDDRAEEVPDAEMNDSASDGGSDSEEARVRREDRELFKMPEILATHEARLREEGPYRIPTLLLPSGAATPARHEDQLEDMPSRAPSPTIPLFPPVQMPGSRAPTPDCVPFHETDPRPHSFTPSMDQMRQRTPLFSPDPNSRRPTPFITPSMDQMRQRTPLFFPDPDSRGPTPFSQRGDSQAPTPAIPQLRLHKRPHSPASDPASEPDTDPDTEREDDERSTSSGPPPRKRVKKSHPRASAFLDLDAELSGADEDSDDPNEDEETLSDKEFLDDEPIHDVVPASSFRRVADDPDEGDELRAIARHYDDEAARDLAVPQQARPAAAAAPRPPMPLAAGTWIRYRRELSFVVSSRELLQVKKTGRKLKRVILKTELTDEKHRPVIPIRDHTERFRAADPHPSMAKATFIGLCPALAAGDRVVVVSGEFEHKMGPLYIWSLREVAREGKRVRMARVAEFNDGEKFGRFDVEVCHLKRHILDAFCPIQVHDRVCVVSGVIHRGLSGRVTELSDGLVSATDGEFEFTVDMRHVARDLRRGDVVRVTRGQFTGSIGLILHIGLGGSLEIWDAERSDNSNSENPSDEVQAQLLPVRSRNVELVDYQMAAYSAPYTRTSEVGARPLAETVSDEPDPERERVREQIINLGQRLNDYNADDAPLDDEKTRKEIQDLYMSNIAKLSEKMAIPLTAADVHDIARVSKNLGLPSTVHERDRRLKEAELKFAYTGHRFEGIDVKIIRGANKGVHGVVFADHDSAARVERLAKKRRRGQDRNAKGIILTVRKEASNQRILVPIEDAQHLYSRTAVHKALYLPEAVLKGKQPKRQPPPQVVDDVYLQGPLEPATQVNYPKPDMPLVGEADGTWVRAPEFRHVRIDVRLSGVQFIPKVSAKILKLEGQNGYLLAVDGVECNGDKIVVRGLGKTAVPVSVPPACVKPRRTDDDGKRLNEVQMRVVVVGPDSVGSTAEKGKYGFTVPAFSTAELVDVQFPDRILRGRFPYASLCLAKNVAIQSLTHHFVATPLPAM</sequence>
<evidence type="ECO:0000259" key="2">
    <source>
        <dbReference type="SMART" id="SM00739"/>
    </source>
</evidence>
<evidence type="ECO:0000313" key="3">
    <source>
        <dbReference type="EMBL" id="KAJ7032083.1"/>
    </source>
</evidence>
<feature type="compositionally biased region" description="Acidic residues" evidence="1">
    <location>
        <begin position="210"/>
        <end position="224"/>
    </location>
</feature>
<accession>A0AAD6SQJ0</accession>
<protein>
    <recommendedName>
        <fullName evidence="2">KOW domain-containing protein</fullName>
    </recommendedName>
</protein>
<feature type="domain" description="KOW" evidence="2">
    <location>
        <begin position="487"/>
        <end position="515"/>
    </location>
</feature>
<feature type="domain" description="KOW" evidence="2">
    <location>
        <begin position="727"/>
        <end position="783"/>
    </location>
</feature>
<feature type="region of interest" description="Disordered" evidence="1">
    <location>
        <begin position="1"/>
        <end position="41"/>
    </location>
</feature>
<reference evidence="3" key="1">
    <citation type="submission" date="2023-03" db="EMBL/GenBank/DDBJ databases">
        <title>Massive genome expansion in bonnet fungi (Mycena s.s.) driven by repeated elements and novel gene families across ecological guilds.</title>
        <authorList>
            <consortium name="Lawrence Berkeley National Laboratory"/>
            <person name="Harder C.B."/>
            <person name="Miyauchi S."/>
            <person name="Viragh M."/>
            <person name="Kuo A."/>
            <person name="Thoen E."/>
            <person name="Andreopoulos B."/>
            <person name="Lu D."/>
            <person name="Skrede I."/>
            <person name="Drula E."/>
            <person name="Henrissat B."/>
            <person name="Morin E."/>
            <person name="Kohler A."/>
            <person name="Barry K."/>
            <person name="LaButti K."/>
            <person name="Morin E."/>
            <person name="Salamov A."/>
            <person name="Lipzen A."/>
            <person name="Mereny Z."/>
            <person name="Hegedus B."/>
            <person name="Baldrian P."/>
            <person name="Stursova M."/>
            <person name="Weitz H."/>
            <person name="Taylor A."/>
            <person name="Grigoriev I.V."/>
            <person name="Nagy L.G."/>
            <person name="Martin F."/>
            <person name="Kauserud H."/>
        </authorList>
    </citation>
    <scope>NUCLEOTIDE SEQUENCE</scope>
    <source>
        <strain evidence="3">CBHHK200</strain>
    </source>
</reference>
<feature type="compositionally biased region" description="Basic residues" evidence="1">
    <location>
        <begin position="233"/>
        <end position="242"/>
    </location>
</feature>
<organism evidence="3 4">
    <name type="scientific">Mycena alexandri</name>
    <dbReference type="NCBI Taxonomy" id="1745969"/>
    <lineage>
        <taxon>Eukaryota</taxon>
        <taxon>Fungi</taxon>
        <taxon>Dikarya</taxon>
        <taxon>Basidiomycota</taxon>
        <taxon>Agaricomycotina</taxon>
        <taxon>Agaricomycetes</taxon>
        <taxon>Agaricomycetidae</taxon>
        <taxon>Agaricales</taxon>
        <taxon>Marasmiineae</taxon>
        <taxon>Mycenaceae</taxon>
        <taxon>Mycena</taxon>
    </lineage>
</organism>
<dbReference type="AlphaFoldDB" id="A0AAD6SQJ0"/>
<evidence type="ECO:0000256" key="1">
    <source>
        <dbReference type="SAM" id="MobiDB-lite"/>
    </source>
</evidence>